<reference evidence="1 2" key="1">
    <citation type="submission" date="2014-04" db="EMBL/GenBank/DDBJ databases">
        <title>Genome assembly of Hyalangium minutum DSM 14724.</title>
        <authorList>
            <person name="Sharma G."/>
            <person name="Subramanian S."/>
        </authorList>
    </citation>
    <scope>NUCLEOTIDE SEQUENCE [LARGE SCALE GENOMIC DNA]</scope>
    <source>
        <strain evidence="1 2">DSM 14724</strain>
    </source>
</reference>
<sequence>MCRLSPFPAPEHHRHPRPSALYRAYQHGLETREPFADRQPSNPAFSLAHLFLQAPTFGLA</sequence>
<accession>A0A085WP32</accession>
<evidence type="ECO:0000313" key="1">
    <source>
        <dbReference type="EMBL" id="KFE69445.1"/>
    </source>
</evidence>
<evidence type="ECO:0000313" key="2">
    <source>
        <dbReference type="Proteomes" id="UP000028725"/>
    </source>
</evidence>
<gene>
    <name evidence="1" type="ORF">DB31_6420</name>
</gene>
<comment type="caution">
    <text evidence="1">The sequence shown here is derived from an EMBL/GenBank/DDBJ whole genome shotgun (WGS) entry which is preliminary data.</text>
</comment>
<dbReference type="AlphaFoldDB" id="A0A085WP32"/>
<organism evidence="1 2">
    <name type="scientific">Hyalangium minutum</name>
    <dbReference type="NCBI Taxonomy" id="394096"/>
    <lineage>
        <taxon>Bacteria</taxon>
        <taxon>Pseudomonadati</taxon>
        <taxon>Myxococcota</taxon>
        <taxon>Myxococcia</taxon>
        <taxon>Myxococcales</taxon>
        <taxon>Cystobacterineae</taxon>
        <taxon>Archangiaceae</taxon>
        <taxon>Hyalangium</taxon>
    </lineage>
</organism>
<protein>
    <submittedName>
        <fullName evidence="1">Uncharacterized protein</fullName>
    </submittedName>
</protein>
<proteinExistence type="predicted"/>
<dbReference type="EMBL" id="JMCB01000004">
    <property type="protein sequence ID" value="KFE69445.1"/>
    <property type="molecule type" value="Genomic_DNA"/>
</dbReference>
<name>A0A085WP32_9BACT</name>
<keyword evidence="2" id="KW-1185">Reference proteome</keyword>
<dbReference type="Proteomes" id="UP000028725">
    <property type="component" value="Unassembled WGS sequence"/>
</dbReference>